<proteinExistence type="predicted"/>
<sequence length="135" mass="15002">MVNLKDLKGILHVPAGQPSSHTAREAPVGATAKRPAEGETACPPKKPKTGPENCPRARLPVRLSRHPTKFRARTQSIEDELLKSAQDIEAMWSDLQAVHAKAIAKYKESPGFKMWLQRIGQVLYKYGYQVALAQF</sequence>
<accession>A0A427AZY1</accession>
<dbReference type="EMBL" id="AMZH03000851">
    <property type="protein sequence ID" value="RRT81687.1"/>
    <property type="molecule type" value="Genomic_DNA"/>
</dbReference>
<gene>
    <name evidence="2" type="ORF">B296_00005098</name>
</gene>
<dbReference type="Proteomes" id="UP000287651">
    <property type="component" value="Unassembled WGS sequence"/>
</dbReference>
<feature type="region of interest" description="Disordered" evidence="1">
    <location>
        <begin position="1"/>
        <end position="57"/>
    </location>
</feature>
<dbReference type="AlphaFoldDB" id="A0A427AZY1"/>
<comment type="caution">
    <text evidence="2">The sequence shown here is derived from an EMBL/GenBank/DDBJ whole genome shotgun (WGS) entry which is preliminary data.</text>
</comment>
<organism evidence="2 3">
    <name type="scientific">Ensete ventricosum</name>
    <name type="common">Abyssinian banana</name>
    <name type="synonym">Musa ensete</name>
    <dbReference type="NCBI Taxonomy" id="4639"/>
    <lineage>
        <taxon>Eukaryota</taxon>
        <taxon>Viridiplantae</taxon>
        <taxon>Streptophyta</taxon>
        <taxon>Embryophyta</taxon>
        <taxon>Tracheophyta</taxon>
        <taxon>Spermatophyta</taxon>
        <taxon>Magnoliopsida</taxon>
        <taxon>Liliopsida</taxon>
        <taxon>Zingiberales</taxon>
        <taxon>Musaceae</taxon>
        <taxon>Ensete</taxon>
    </lineage>
</organism>
<reference evidence="2 3" key="1">
    <citation type="journal article" date="2014" name="Agronomy (Basel)">
        <title>A Draft Genome Sequence for Ensete ventricosum, the Drought-Tolerant Tree Against Hunger.</title>
        <authorList>
            <person name="Harrison J."/>
            <person name="Moore K.A."/>
            <person name="Paszkiewicz K."/>
            <person name="Jones T."/>
            <person name="Grant M."/>
            <person name="Ambacheew D."/>
            <person name="Muzemil S."/>
            <person name="Studholme D.J."/>
        </authorList>
    </citation>
    <scope>NUCLEOTIDE SEQUENCE [LARGE SCALE GENOMIC DNA]</scope>
</reference>
<evidence type="ECO:0000256" key="1">
    <source>
        <dbReference type="SAM" id="MobiDB-lite"/>
    </source>
</evidence>
<evidence type="ECO:0000313" key="2">
    <source>
        <dbReference type="EMBL" id="RRT81687.1"/>
    </source>
</evidence>
<evidence type="ECO:0000313" key="3">
    <source>
        <dbReference type="Proteomes" id="UP000287651"/>
    </source>
</evidence>
<name>A0A427AZY1_ENSVE</name>
<protein>
    <submittedName>
        <fullName evidence="2">Uncharacterized protein</fullName>
    </submittedName>
</protein>